<proteinExistence type="predicted"/>
<accession>A0ABR2NNN0</accession>
<reference evidence="2 3" key="1">
    <citation type="journal article" date="2024" name="G3 (Bethesda)">
        <title>Genome assembly of Hibiscus sabdariffa L. provides insights into metabolisms of medicinal natural products.</title>
        <authorList>
            <person name="Kim T."/>
        </authorList>
    </citation>
    <scope>NUCLEOTIDE SEQUENCE [LARGE SCALE GENOMIC DNA]</scope>
    <source>
        <strain evidence="2">TK-2024</strain>
        <tissue evidence="2">Old leaves</tissue>
    </source>
</reference>
<organism evidence="2 3">
    <name type="scientific">Hibiscus sabdariffa</name>
    <name type="common">roselle</name>
    <dbReference type="NCBI Taxonomy" id="183260"/>
    <lineage>
        <taxon>Eukaryota</taxon>
        <taxon>Viridiplantae</taxon>
        <taxon>Streptophyta</taxon>
        <taxon>Embryophyta</taxon>
        <taxon>Tracheophyta</taxon>
        <taxon>Spermatophyta</taxon>
        <taxon>Magnoliopsida</taxon>
        <taxon>eudicotyledons</taxon>
        <taxon>Gunneridae</taxon>
        <taxon>Pentapetalae</taxon>
        <taxon>rosids</taxon>
        <taxon>malvids</taxon>
        <taxon>Malvales</taxon>
        <taxon>Malvaceae</taxon>
        <taxon>Malvoideae</taxon>
        <taxon>Hibiscus</taxon>
    </lineage>
</organism>
<dbReference type="Proteomes" id="UP001396334">
    <property type="component" value="Unassembled WGS sequence"/>
</dbReference>
<evidence type="ECO:0000313" key="2">
    <source>
        <dbReference type="EMBL" id="KAK8977582.1"/>
    </source>
</evidence>
<sequence length="67" mass="7969">MFEPWNHARRNHWNNGSNRGTTRKESANVLEMKRKSNLRTEVDIAIQQLGLLMNMVFRWILWSRTAG</sequence>
<protein>
    <submittedName>
        <fullName evidence="2">Uncharacterized protein</fullName>
    </submittedName>
</protein>
<gene>
    <name evidence="2" type="ORF">V6N11_013367</name>
</gene>
<feature type="region of interest" description="Disordered" evidence="1">
    <location>
        <begin position="1"/>
        <end position="27"/>
    </location>
</feature>
<dbReference type="EMBL" id="JBBPBN010000117">
    <property type="protein sequence ID" value="KAK8977582.1"/>
    <property type="molecule type" value="Genomic_DNA"/>
</dbReference>
<keyword evidence="3" id="KW-1185">Reference proteome</keyword>
<evidence type="ECO:0000256" key="1">
    <source>
        <dbReference type="SAM" id="MobiDB-lite"/>
    </source>
</evidence>
<evidence type="ECO:0000313" key="3">
    <source>
        <dbReference type="Proteomes" id="UP001396334"/>
    </source>
</evidence>
<name>A0ABR2NNN0_9ROSI</name>
<comment type="caution">
    <text evidence="2">The sequence shown here is derived from an EMBL/GenBank/DDBJ whole genome shotgun (WGS) entry which is preliminary data.</text>
</comment>